<dbReference type="AlphaFoldDB" id="A0A919YUR2"/>
<dbReference type="SUPFAM" id="SSF101898">
    <property type="entry name" value="NHL repeat"/>
    <property type="match status" value="1"/>
</dbReference>
<dbReference type="EMBL" id="BOSE01000009">
    <property type="protein sequence ID" value="GIP18484.1"/>
    <property type="molecule type" value="Genomic_DNA"/>
</dbReference>
<keyword evidence="2" id="KW-0732">Signal</keyword>
<keyword evidence="1" id="KW-0812">Transmembrane</keyword>
<dbReference type="Gene3D" id="2.120.10.30">
    <property type="entry name" value="TolB, C-terminal domain"/>
    <property type="match status" value="1"/>
</dbReference>
<dbReference type="SUPFAM" id="SSF48452">
    <property type="entry name" value="TPR-like"/>
    <property type="match status" value="1"/>
</dbReference>
<keyword evidence="4" id="KW-1185">Reference proteome</keyword>
<keyword evidence="1" id="KW-1133">Transmembrane helix</keyword>
<dbReference type="Gene3D" id="1.25.40.10">
    <property type="entry name" value="Tetratricopeptide repeat domain"/>
    <property type="match status" value="1"/>
</dbReference>
<evidence type="ECO:0000313" key="4">
    <source>
        <dbReference type="Proteomes" id="UP000683139"/>
    </source>
</evidence>
<comment type="caution">
    <text evidence="3">The sequence shown here is derived from an EMBL/GenBank/DDBJ whole genome shotgun (WGS) entry which is preliminary data.</text>
</comment>
<dbReference type="InterPro" id="IPR011990">
    <property type="entry name" value="TPR-like_helical_dom_sf"/>
</dbReference>
<dbReference type="Proteomes" id="UP000683139">
    <property type="component" value="Unassembled WGS sequence"/>
</dbReference>
<proteinExistence type="predicted"/>
<sequence>MKKKRVLLFVLVLCMLLPSTPVFAEHTQESNYIYDYWGDTPKSLPAFEWMDTIDQDQMGQIKMGSIDDVFVSKDQRIFLVDTLESRVNVLDANLQLLQSIKLIRDENNKIIVDAANKQLMLDKPEGVFYHDYSNELYIADTGAQRIVVLDGLTYQFKRIIEKPENMVGATLFKPSKIVVDKDGKISVVVQGSYEGIIEIHNNGMFSRYFGLNKPRVNVIDHFWKTIATSEQKEKMEKVFAPAFNNVTIDSEGMIYATTFDSSAQDKVFRFNSKGENVLMENGYFSVVGDVNYMSMDDRSQFVDIAVSDYGVYALLDKTKGRVFLYNFQGDLLNIFGSIGYKKGDVREPTSITWFGDNLIITDKQFAIAHVYQPTEFGEAALYAEKQYYYGQWEEAGESYGKTIELNANYDIAYTGVGRNYLMQDEYEKAMYYSELGNARHYFSKAFAGYRNIFIQNNFIWLVIPFLLFVGYLVYSEYRYNRKNG</sequence>
<name>A0A919YUR2_9BACL</name>
<feature type="signal peptide" evidence="2">
    <location>
        <begin position="1"/>
        <end position="24"/>
    </location>
</feature>
<gene>
    <name evidence="3" type="ORF">J40TS1_41260</name>
</gene>
<feature type="chain" id="PRO_5036839202" description="SMP-30/Gluconolactonase/LRE-like region domain-containing protein" evidence="2">
    <location>
        <begin position="25"/>
        <end position="484"/>
    </location>
</feature>
<organism evidence="3 4">
    <name type="scientific">Paenibacillus montaniterrae</name>
    <dbReference type="NCBI Taxonomy" id="429341"/>
    <lineage>
        <taxon>Bacteria</taxon>
        <taxon>Bacillati</taxon>
        <taxon>Bacillota</taxon>
        <taxon>Bacilli</taxon>
        <taxon>Bacillales</taxon>
        <taxon>Paenibacillaceae</taxon>
        <taxon>Paenibacillus</taxon>
    </lineage>
</organism>
<protein>
    <recommendedName>
        <fullName evidence="5">SMP-30/Gluconolactonase/LRE-like region domain-containing protein</fullName>
    </recommendedName>
</protein>
<evidence type="ECO:0000256" key="2">
    <source>
        <dbReference type="SAM" id="SignalP"/>
    </source>
</evidence>
<evidence type="ECO:0000256" key="1">
    <source>
        <dbReference type="SAM" id="Phobius"/>
    </source>
</evidence>
<keyword evidence="1" id="KW-0472">Membrane</keyword>
<evidence type="ECO:0000313" key="3">
    <source>
        <dbReference type="EMBL" id="GIP18484.1"/>
    </source>
</evidence>
<accession>A0A919YUR2</accession>
<evidence type="ECO:0008006" key="5">
    <source>
        <dbReference type="Google" id="ProtNLM"/>
    </source>
</evidence>
<reference evidence="3" key="1">
    <citation type="submission" date="2021-03" db="EMBL/GenBank/DDBJ databases">
        <title>Antimicrobial resistance genes in bacteria isolated from Japanese honey, and their potential for conferring macrolide and lincosamide resistance in the American foulbrood pathogen Paenibacillus larvae.</title>
        <authorList>
            <person name="Okamoto M."/>
            <person name="Kumagai M."/>
            <person name="Kanamori H."/>
            <person name="Takamatsu D."/>
        </authorList>
    </citation>
    <scope>NUCLEOTIDE SEQUENCE</scope>
    <source>
        <strain evidence="3">J40TS1</strain>
    </source>
</reference>
<dbReference type="InterPro" id="IPR011042">
    <property type="entry name" value="6-blade_b-propeller_TolB-like"/>
</dbReference>
<feature type="transmembrane region" description="Helical" evidence="1">
    <location>
        <begin position="458"/>
        <end position="474"/>
    </location>
</feature>